<feature type="compositionally biased region" description="Polar residues" evidence="1">
    <location>
        <begin position="214"/>
        <end position="231"/>
    </location>
</feature>
<keyword evidence="3" id="KW-1185">Reference proteome</keyword>
<name>A0A517LMJ3_9PEZI</name>
<feature type="compositionally biased region" description="Acidic residues" evidence="1">
    <location>
        <begin position="444"/>
        <end position="489"/>
    </location>
</feature>
<feature type="compositionally biased region" description="Low complexity" evidence="1">
    <location>
        <begin position="147"/>
        <end position="160"/>
    </location>
</feature>
<protein>
    <submittedName>
        <fullName evidence="2">Uncharacterized protein</fullName>
    </submittedName>
</protein>
<reference evidence="2 3" key="1">
    <citation type="submission" date="2019-07" db="EMBL/GenBank/DDBJ databases">
        <title>Finished genome of Venturia effusa.</title>
        <authorList>
            <person name="Young C.A."/>
            <person name="Cox M.P."/>
            <person name="Ganley A.R.D."/>
            <person name="David W.J."/>
        </authorList>
    </citation>
    <scope>NUCLEOTIDE SEQUENCE [LARGE SCALE GENOMIC DNA]</scope>
    <source>
        <strain evidence="3">albino</strain>
    </source>
</reference>
<proteinExistence type="predicted"/>
<feature type="region of interest" description="Disordered" evidence="1">
    <location>
        <begin position="199"/>
        <end position="509"/>
    </location>
</feature>
<accession>A0A517LMJ3</accession>
<evidence type="ECO:0000313" key="3">
    <source>
        <dbReference type="Proteomes" id="UP000316270"/>
    </source>
</evidence>
<dbReference type="Proteomes" id="UP000316270">
    <property type="component" value="Chromosome 16"/>
</dbReference>
<evidence type="ECO:0000313" key="2">
    <source>
        <dbReference type="EMBL" id="QDS76870.1"/>
    </source>
</evidence>
<gene>
    <name evidence="2" type="ORF">FKW77_003583</name>
</gene>
<feature type="compositionally biased region" description="Polar residues" evidence="1">
    <location>
        <begin position="254"/>
        <end position="273"/>
    </location>
</feature>
<feature type="compositionally biased region" description="Low complexity" evidence="1">
    <location>
        <begin position="490"/>
        <end position="503"/>
    </location>
</feature>
<organism evidence="2 3">
    <name type="scientific">Venturia effusa</name>
    <dbReference type="NCBI Taxonomy" id="50376"/>
    <lineage>
        <taxon>Eukaryota</taxon>
        <taxon>Fungi</taxon>
        <taxon>Dikarya</taxon>
        <taxon>Ascomycota</taxon>
        <taxon>Pezizomycotina</taxon>
        <taxon>Dothideomycetes</taxon>
        <taxon>Pleosporomycetidae</taxon>
        <taxon>Venturiales</taxon>
        <taxon>Venturiaceae</taxon>
        <taxon>Venturia</taxon>
    </lineage>
</organism>
<sequence>MKPHEDHSSANLSLPEAIQAPFDDTHHGAHVPILSHDVLAGPPNGVDNIFPPSSPFQSLLEPNGSDNDDTLPVVDPADESLVPINAGTQVAPKKRGRASKTPQPGKLPRRYTVSEPKLLQDTTDYAEKKRARVSDSDVALPLQWIASSPPLSPLDTSDSDGTVKLSEPKLSRSSEASIKSPQALESEAGLLYRAGFSASLSPLSAGNDGDLEESLQTFSDQTTQADNTQPALSSPLSKLKLRHVRKANVKLSRVSGSTTPRRNSGLSPVQSSTRDAEPIMDGEASGPLTDSGHHVTPLSESKSSRPPSTIVRGRQLSKKSKVNSKSHTQLVASEDILEEPSGHSDSEDGYHSDYEPQASLQDRLSDPAVQAESSHSEKASVSPVSGMQTQETQRVNGSSSSQPPRRRHLAVAFLKRNMKRRSTSADDEPPSSPSANSSNGDSAFDSDDAEQQEDSEDSENPDGEEEADSEEANSDAEEEANSDDDDNEENSTLSPSPSTTPISNKKRKWDDYAISPLPEEMEIALGEAARTFMGVFGAVVRKAARLGAREGVRQAGGWEGEGGGRM</sequence>
<feature type="compositionally biased region" description="Basic and acidic residues" evidence="1">
    <location>
        <begin position="340"/>
        <end position="354"/>
    </location>
</feature>
<feature type="region of interest" description="Disordered" evidence="1">
    <location>
        <begin position="44"/>
        <end position="133"/>
    </location>
</feature>
<feature type="compositionally biased region" description="Low complexity" evidence="1">
    <location>
        <begin position="433"/>
        <end position="443"/>
    </location>
</feature>
<feature type="compositionally biased region" description="Basic residues" evidence="1">
    <location>
        <begin position="315"/>
        <end position="324"/>
    </location>
</feature>
<dbReference type="AlphaFoldDB" id="A0A517LMJ3"/>
<dbReference type="EMBL" id="CP042200">
    <property type="protein sequence ID" value="QDS76870.1"/>
    <property type="molecule type" value="Genomic_DNA"/>
</dbReference>
<feature type="compositionally biased region" description="Polar residues" evidence="1">
    <location>
        <begin position="382"/>
        <end position="403"/>
    </location>
</feature>
<feature type="compositionally biased region" description="Basic residues" evidence="1">
    <location>
        <begin position="239"/>
        <end position="248"/>
    </location>
</feature>
<feature type="compositionally biased region" description="Polar residues" evidence="1">
    <location>
        <begin position="298"/>
        <end position="307"/>
    </location>
</feature>
<feature type="region of interest" description="Disordered" evidence="1">
    <location>
        <begin position="146"/>
        <end position="182"/>
    </location>
</feature>
<evidence type="ECO:0000256" key="1">
    <source>
        <dbReference type="SAM" id="MobiDB-lite"/>
    </source>
</evidence>